<sequence length="333" mass="38093">MPNGHQPSMFQSFDGKGNPKQHVAHFIETCETTGTRGDLLVNTRGFVGKTFHANSQGKRLQLGIKPRTFEELATRALDMELSIANRGELILKFAREKKIELDIDEVAQTNHVVVEIISIDNFDKIPPKKNFLDDCLEEVLEVTACHVVSIVEVDNNYASLEEVDNSNEIKQRTSVFDCIKPSITRSSIFQRLSVAMKEEENQCPTSTSTRRTLAFKRLSIFTSKKDRPSTFAFDRLKMANDQHQRELKTLKAKPFHEENNGNKIHKSSFVFLEKLHCCFFKFKFKGFKLHRRGSSSSSMCCSREDHHFHLRCGAAEMIIIFIFNAAQQRRSSS</sequence>
<proteinExistence type="predicted"/>
<organism evidence="2 4">
    <name type="scientific">Cucumis melo var. makuwa</name>
    <name type="common">Oriental melon</name>
    <dbReference type="NCBI Taxonomy" id="1194695"/>
    <lineage>
        <taxon>Eukaryota</taxon>
        <taxon>Viridiplantae</taxon>
        <taxon>Streptophyta</taxon>
        <taxon>Embryophyta</taxon>
        <taxon>Tracheophyta</taxon>
        <taxon>Spermatophyta</taxon>
        <taxon>Magnoliopsida</taxon>
        <taxon>eudicotyledons</taxon>
        <taxon>Gunneridae</taxon>
        <taxon>Pentapetalae</taxon>
        <taxon>rosids</taxon>
        <taxon>fabids</taxon>
        <taxon>Cucurbitales</taxon>
        <taxon>Cucurbitaceae</taxon>
        <taxon>Benincaseae</taxon>
        <taxon>Cucumis</taxon>
    </lineage>
</organism>
<evidence type="ECO:0000313" key="4">
    <source>
        <dbReference type="Proteomes" id="UP000321947"/>
    </source>
</evidence>
<evidence type="ECO:0000313" key="3">
    <source>
        <dbReference type="Proteomes" id="UP000321393"/>
    </source>
</evidence>
<dbReference type="EMBL" id="SSTE01008830">
    <property type="protein sequence ID" value="KAA0054464.1"/>
    <property type="molecule type" value="Genomic_DNA"/>
</dbReference>
<reference evidence="3 4" key="1">
    <citation type="submission" date="2019-08" db="EMBL/GenBank/DDBJ databases">
        <title>Draft genome sequences of two oriental melons (Cucumis melo L. var makuwa).</title>
        <authorList>
            <person name="Kwon S.-Y."/>
        </authorList>
    </citation>
    <scope>NUCLEOTIDE SEQUENCE [LARGE SCALE GENOMIC DNA]</scope>
    <source>
        <strain evidence="4">cv. Chang Bougi</strain>
        <strain evidence="3">cv. SW 3</strain>
        <tissue evidence="2">Leaf</tissue>
    </source>
</reference>
<evidence type="ECO:0000313" key="1">
    <source>
        <dbReference type="EMBL" id="KAA0054464.1"/>
    </source>
</evidence>
<dbReference type="AlphaFoldDB" id="A0A5D3CST7"/>
<gene>
    <name evidence="2" type="ORF">E5676_scaffold552G00650</name>
    <name evidence="1" type="ORF">E6C27_scaffold24G002360</name>
</gene>
<accession>A0A5D3CST7</accession>
<dbReference type="Proteomes" id="UP000321947">
    <property type="component" value="Unassembled WGS sequence"/>
</dbReference>
<dbReference type="EMBL" id="SSTD01009281">
    <property type="protein sequence ID" value="TYK14575.1"/>
    <property type="molecule type" value="Genomic_DNA"/>
</dbReference>
<protein>
    <submittedName>
        <fullName evidence="2">Retrotransposon protein putative ty3-gypsy sub-class</fullName>
    </submittedName>
</protein>
<dbReference type="PANTHER" id="PTHR33437">
    <property type="entry name" value="OS06G0361200 PROTEIN"/>
    <property type="match status" value="1"/>
</dbReference>
<evidence type="ECO:0000313" key="2">
    <source>
        <dbReference type="EMBL" id="TYK14575.1"/>
    </source>
</evidence>
<comment type="caution">
    <text evidence="2">The sequence shown here is derived from an EMBL/GenBank/DDBJ whole genome shotgun (WGS) entry which is preliminary data.</text>
</comment>
<name>A0A5D3CST7_CUCMM</name>
<dbReference type="PANTHER" id="PTHR33437:SF2">
    <property type="entry name" value="OS06G0361200 PROTEIN"/>
    <property type="match status" value="1"/>
</dbReference>
<dbReference type="Proteomes" id="UP000321393">
    <property type="component" value="Unassembled WGS sequence"/>
</dbReference>